<dbReference type="FunCoup" id="A0A448YGK3">
    <property type="interactions" value="38"/>
</dbReference>
<protein>
    <submittedName>
        <fullName evidence="2">DEKNAAC100370</fullName>
    </submittedName>
</protein>
<dbReference type="InterPro" id="IPR053245">
    <property type="entry name" value="MitoProcess-Associated"/>
</dbReference>
<dbReference type="Gene3D" id="2.130.10.30">
    <property type="entry name" value="Regulator of chromosome condensation 1/beta-lactamase-inhibitor protein II"/>
    <property type="match status" value="1"/>
</dbReference>
<dbReference type="PROSITE" id="PS50012">
    <property type="entry name" value="RCC1_3"/>
    <property type="match status" value="1"/>
</dbReference>
<gene>
    <name evidence="2" type="ORF">BRENAR_LOCUS753</name>
</gene>
<name>A0A448YGK3_BRENA</name>
<dbReference type="EMBL" id="CAACVR010000001">
    <property type="protein sequence ID" value="VEU20018.1"/>
    <property type="molecule type" value="Genomic_DNA"/>
</dbReference>
<dbReference type="STRING" id="13370.A0A448YGK3"/>
<dbReference type="PANTHER" id="PTHR47563">
    <property type="entry name" value="PROTEIN FMP25, MITOCHONDRIAL"/>
    <property type="match status" value="1"/>
</dbReference>
<sequence length="625" mass="69666">MFTRTASFALSGSAANRALYGFRGVPALISSRGIHITAKTLNEQRPDGSNDKKKYEFIEKQKLKGYTEDLRTDGRRNPVEEEAEEELDVAYNTAKRARSKILSFFLGMSIAAAGYEAYVHRDELKQKIDGLRGVPEPAPPKKSDISSEPVIRLDSKLYKVTNSNPSSVPGLYICGNNEHGLVSEEKDTKYQAVLKRLGIFDNVLARSVYLGKKSGVLVDENGDLYQWGDGFGGDSTKPSLKGEKIVDAKISNDVIYARNDKGRVLYFPEDVEAQKLFSGSKEGWFGPTKTRYRELAISKPVRDIKCGKEHIVLLTDDGQVYTAATGYGKGIEKSWGQFGMPNLSQFDEAPKPNEVHEVTLLNKYVQNDQVKKRRITQIAAGDYFTMCLDSLGEVWAFGRNTYGAIGLEMDYNTEVISYPSQVRLSSYFKHDEFPHCINIAAGGDTAFATYLASNLYKLFENSVRKDGTFDMSNISDEEQEKLVHVAWGYGLNGELGSGHYVHGQSEPDKIKNVNNIEEFNEQKNRVENIGVKAWAPGEHHVAVTLSNNDVYIWGDNEYGQQGNGKRIRAPAPVPAPSLLEPGRPSKKTVTRTELINNRLELLDNGKFEQVITAGPDTTAIFYRKD</sequence>
<dbReference type="OrthoDB" id="10256179at2759"/>
<dbReference type="GO" id="GO:0005743">
    <property type="term" value="C:mitochondrial inner membrane"/>
    <property type="evidence" value="ECO:0007669"/>
    <property type="project" value="TreeGrafter"/>
</dbReference>
<accession>A0A448YGK3</accession>
<dbReference type="AlphaFoldDB" id="A0A448YGK3"/>
<dbReference type="InterPro" id="IPR009091">
    <property type="entry name" value="RCC1/BLIP-II"/>
</dbReference>
<organism evidence="2 3">
    <name type="scientific">Brettanomyces naardenensis</name>
    <name type="common">Yeast</name>
    <dbReference type="NCBI Taxonomy" id="13370"/>
    <lineage>
        <taxon>Eukaryota</taxon>
        <taxon>Fungi</taxon>
        <taxon>Dikarya</taxon>
        <taxon>Ascomycota</taxon>
        <taxon>Saccharomycotina</taxon>
        <taxon>Pichiomycetes</taxon>
        <taxon>Pichiales</taxon>
        <taxon>Pichiaceae</taxon>
        <taxon>Brettanomyces</taxon>
    </lineage>
</organism>
<dbReference type="Pfam" id="PF13540">
    <property type="entry name" value="RCC1_2"/>
    <property type="match status" value="2"/>
</dbReference>
<dbReference type="Proteomes" id="UP000290900">
    <property type="component" value="Unassembled WGS sequence"/>
</dbReference>
<dbReference type="SUPFAM" id="SSF50985">
    <property type="entry name" value="RCC1/BLIP-II"/>
    <property type="match status" value="1"/>
</dbReference>
<keyword evidence="3" id="KW-1185">Reference proteome</keyword>
<evidence type="ECO:0000256" key="1">
    <source>
        <dbReference type="PROSITE-ProRule" id="PRU00235"/>
    </source>
</evidence>
<dbReference type="GO" id="GO:0034551">
    <property type="term" value="P:mitochondrial respiratory chain complex III assembly"/>
    <property type="evidence" value="ECO:0007669"/>
    <property type="project" value="TreeGrafter"/>
</dbReference>
<evidence type="ECO:0000313" key="3">
    <source>
        <dbReference type="Proteomes" id="UP000290900"/>
    </source>
</evidence>
<feature type="repeat" description="RCC1" evidence="1">
    <location>
        <begin position="392"/>
        <end position="452"/>
    </location>
</feature>
<dbReference type="PANTHER" id="PTHR47563:SF1">
    <property type="entry name" value="PROTEIN FMP25, MITOCHONDRIAL"/>
    <property type="match status" value="1"/>
</dbReference>
<proteinExistence type="predicted"/>
<dbReference type="InParanoid" id="A0A448YGK3"/>
<evidence type="ECO:0000313" key="2">
    <source>
        <dbReference type="EMBL" id="VEU20018.1"/>
    </source>
</evidence>
<reference evidence="2 3" key="1">
    <citation type="submission" date="2018-12" db="EMBL/GenBank/DDBJ databases">
        <authorList>
            <person name="Tiukova I."/>
            <person name="Dainat J."/>
        </authorList>
    </citation>
    <scope>NUCLEOTIDE SEQUENCE [LARGE SCALE GENOMIC DNA]</scope>
</reference>
<dbReference type="InterPro" id="IPR000408">
    <property type="entry name" value="Reg_chr_condens"/>
</dbReference>